<comment type="subcellular location">
    <subcellularLocation>
        <location evidence="1">Cell membrane</location>
        <topology evidence="1">Multi-pass membrane protein</topology>
    </subcellularLocation>
</comment>
<keyword evidence="9" id="KW-0411">Iron-sulfur</keyword>
<dbReference type="InterPro" id="IPR050954">
    <property type="entry name" value="ET_IronSulfur_Cluster-Binding"/>
</dbReference>
<proteinExistence type="inferred from homology"/>
<feature type="transmembrane region" description="Helical" evidence="11">
    <location>
        <begin position="317"/>
        <end position="337"/>
    </location>
</feature>
<dbReference type="PROSITE" id="PS00198">
    <property type="entry name" value="4FE4S_FER_1"/>
    <property type="match status" value="1"/>
</dbReference>
<dbReference type="Pfam" id="PF03916">
    <property type="entry name" value="NrfD"/>
    <property type="match status" value="1"/>
</dbReference>
<dbReference type="OrthoDB" id="9810688at2"/>
<evidence type="ECO:0000256" key="9">
    <source>
        <dbReference type="ARBA" id="ARBA00023014"/>
    </source>
</evidence>
<evidence type="ECO:0000256" key="2">
    <source>
        <dbReference type="ARBA" id="ARBA00008929"/>
    </source>
</evidence>
<feature type="domain" description="4Fe-4S ferredoxin-type" evidence="12">
    <location>
        <begin position="3"/>
        <end position="33"/>
    </location>
</feature>
<dbReference type="InterPro" id="IPR005614">
    <property type="entry name" value="NrfD-like"/>
</dbReference>
<dbReference type="Pfam" id="PF12800">
    <property type="entry name" value="Fer4_4"/>
    <property type="match status" value="1"/>
</dbReference>
<evidence type="ECO:0000256" key="3">
    <source>
        <dbReference type="ARBA" id="ARBA00022475"/>
    </source>
</evidence>
<dbReference type="GO" id="GO:0051539">
    <property type="term" value="F:4 iron, 4 sulfur cluster binding"/>
    <property type="evidence" value="ECO:0007669"/>
    <property type="project" value="UniProtKB-KW"/>
</dbReference>
<evidence type="ECO:0000256" key="1">
    <source>
        <dbReference type="ARBA" id="ARBA00004651"/>
    </source>
</evidence>
<evidence type="ECO:0000256" key="8">
    <source>
        <dbReference type="ARBA" id="ARBA00023004"/>
    </source>
</evidence>
<dbReference type="PROSITE" id="PS51379">
    <property type="entry name" value="4FE4S_FER_2"/>
    <property type="match status" value="3"/>
</dbReference>
<organism evidence="13 14">
    <name type="scientific">Candidatus Sulfotelmatobacter kueseliae</name>
    <dbReference type="NCBI Taxonomy" id="2042962"/>
    <lineage>
        <taxon>Bacteria</taxon>
        <taxon>Pseudomonadati</taxon>
        <taxon>Acidobacteriota</taxon>
        <taxon>Terriglobia</taxon>
        <taxon>Terriglobales</taxon>
        <taxon>Candidatus Korobacteraceae</taxon>
        <taxon>Candidatus Sulfotelmatobacter</taxon>
    </lineage>
</organism>
<dbReference type="PANTHER" id="PTHR43177">
    <property type="entry name" value="PROTEIN NRFC"/>
    <property type="match status" value="1"/>
</dbReference>
<evidence type="ECO:0000256" key="10">
    <source>
        <dbReference type="ARBA" id="ARBA00023136"/>
    </source>
</evidence>
<evidence type="ECO:0000313" key="14">
    <source>
        <dbReference type="Proteomes" id="UP000238701"/>
    </source>
</evidence>
<feature type="domain" description="4Fe-4S ferredoxin-type" evidence="12">
    <location>
        <begin position="48"/>
        <end position="79"/>
    </location>
</feature>
<dbReference type="GO" id="GO:0005886">
    <property type="term" value="C:plasma membrane"/>
    <property type="evidence" value="ECO:0007669"/>
    <property type="project" value="UniProtKB-SubCell"/>
</dbReference>
<keyword evidence="6" id="KW-0479">Metal-binding</keyword>
<evidence type="ECO:0000313" key="13">
    <source>
        <dbReference type="EMBL" id="SPF32245.1"/>
    </source>
</evidence>
<feature type="transmembrane region" description="Helical" evidence="11">
    <location>
        <begin position="452"/>
        <end position="473"/>
    </location>
</feature>
<evidence type="ECO:0000256" key="4">
    <source>
        <dbReference type="ARBA" id="ARBA00022485"/>
    </source>
</evidence>
<sequence>MRYGFVIDNRKCIGCHSCTVACKTENRVPLGVNRTWVKYVEKGKFPQARRVFQVTRCNHCEKPPCVEICPVSAMFQRRDGIVDFNPEQCIGCKACMQACPYDAIYLDPARNTTAKCHFCAHRIEISLEPACVTVCPEQAIIAGDLDDPSSEIAALVARETVRVRKPEQGTRPKLYYVDADESAIVPTAARHEKFYMWAQRNTSVAGGGAAYMPDSPFLQKNALAAYDVAHARPWDWMVPLYCWLKSIGAGVLAIPAIAMALGWLQANRTRDIVLTSLALVFTIATSLALVGDLSRKERFLRVVTSPQKKSWLSRGSYLLLLYSVLSGALLLGGIAASPALSSVLLWPTVISGFLAAGYTGFLFGQCEGRDFWQTPLLPAHFVLQALLSSAAVLALLPATAGGDEQTQAVAVGGLATLLLLHLVIVICEVAMPHATDNAAYAARLLARGPCRNWFWIGSVGAGGVLPLLLLWLAPRDASVATVSGVLVLAGLYVYEWCFVTAGQLVPNS</sequence>
<feature type="transmembrane region" description="Helical" evidence="11">
    <location>
        <begin position="479"/>
        <end position="499"/>
    </location>
</feature>
<dbReference type="InterPro" id="IPR017896">
    <property type="entry name" value="4Fe4S_Fe-S-bd"/>
</dbReference>
<comment type="similarity">
    <text evidence="2">Belongs to the NrfD family.</text>
</comment>
<dbReference type="GO" id="GO:0046872">
    <property type="term" value="F:metal ion binding"/>
    <property type="evidence" value="ECO:0007669"/>
    <property type="project" value="UniProtKB-KW"/>
</dbReference>
<keyword evidence="10 11" id="KW-0472">Membrane</keyword>
<dbReference type="InterPro" id="IPR017900">
    <property type="entry name" value="4Fe4S_Fe_S_CS"/>
</dbReference>
<dbReference type="CDD" id="cd10551">
    <property type="entry name" value="PsrB"/>
    <property type="match status" value="1"/>
</dbReference>
<evidence type="ECO:0000256" key="6">
    <source>
        <dbReference type="ARBA" id="ARBA00022723"/>
    </source>
</evidence>
<dbReference type="AlphaFoldDB" id="A0A2U3JXU3"/>
<dbReference type="EMBL" id="OMOD01000007">
    <property type="protein sequence ID" value="SPF32245.1"/>
    <property type="molecule type" value="Genomic_DNA"/>
</dbReference>
<evidence type="ECO:0000259" key="12">
    <source>
        <dbReference type="PROSITE" id="PS51379"/>
    </source>
</evidence>
<feature type="transmembrane region" description="Helical" evidence="11">
    <location>
        <begin position="376"/>
        <end position="396"/>
    </location>
</feature>
<protein>
    <submittedName>
        <fullName evidence="13">4Fe-4S ferredoxin iron-sulfur binding domain protein</fullName>
    </submittedName>
</protein>
<reference evidence="14" key="1">
    <citation type="submission" date="2018-02" db="EMBL/GenBank/DDBJ databases">
        <authorList>
            <person name="Hausmann B."/>
        </authorList>
    </citation>
    <scope>NUCLEOTIDE SEQUENCE [LARGE SCALE GENOMIC DNA]</scope>
    <source>
        <strain evidence="14">Peat soil MAG SbA1</strain>
    </source>
</reference>
<keyword evidence="8" id="KW-0408">Iron</keyword>
<dbReference type="SUPFAM" id="SSF54862">
    <property type="entry name" value="4Fe-4S ferredoxins"/>
    <property type="match status" value="1"/>
</dbReference>
<dbReference type="PANTHER" id="PTHR43177:SF9">
    <property type="entry name" value="PROTEIN NRFC"/>
    <property type="match status" value="1"/>
</dbReference>
<keyword evidence="4" id="KW-0004">4Fe-4S</keyword>
<keyword evidence="7 11" id="KW-1133">Transmembrane helix</keyword>
<keyword evidence="3" id="KW-1003">Cell membrane</keyword>
<accession>A0A2U3JXU3</accession>
<dbReference type="Pfam" id="PF13247">
    <property type="entry name" value="Fer4_11"/>
    <property type="match status" value="1"/>
</dbReference>
<feature type="transmembrane region" description="Helical" evidence="11">
    <location>
        <begin position="343"/>
        <end position="364"/>
    </location>
</feature>
<gene>
    <name evidence="13" type="ORF">SBA1_1040010</name>
</gene>
<feature type="transmembrane region" description="Helical" evidence="11">
    <location>
        <begin position="242"/>
        <end position="266"/>
    </location>
</feature>
<evidence type="ECO:0000256" key="5">
    <source>
        <dbReference type="ARBA" id="ARBA00022692"/>
    </source>
</evidence>
<feature type="transmembrane region" description="Helical" evidence="11">
    <location>
        <begin position="408"/>
        <end position="431"/>
    </location>
</feature>
<dbReference type="Gene3D" id="1.20.1630.10">
    <property type="entry name" value="Formate dehydrogenase/DMSO reductase domain"/>
    <property type="match status" value="1"/>
</dbReference>
<dbReference type="Proteomes" id="UP000238701">
    <property type="component" value="Unassembled WGS sequence"/>
</dbReference>
<feature type="domain" description="4Fe-4S ferredoxin-type" evidence="12">
    <location>
        <begin position="80"/>
        <end position="109"/>
    </location>
</feature>
<name>A0A2U3JXU3_9BACT</name>
<dbReference type="Gene3D" id="3.30.70.20">
    <property type="match status" value="2"/>
</dbReference>
<evidence type="ECO:0000256" key="11">
    <source>
        <dbReference type="SAM" id="Phobius"/>
    </source>
</evidence>
<feature type="transmembrane region" description="Helical" evidence="11">
    <location>
        <begin position="272"/>
        <end position="291"/>
    </location>
</feature>
<evidence type="ECO:0000256" key="7">
    <source>
        <dbReference type="ARBA" id="ARBA00022989"/>
    </source>
</evidence>
<keyword evidence="5 11" id="KW-0812">Transmembrane</keyword>